<feature type="region of interest" description="Disordered" evidence="1">
    <location>
        <begin position="142"/>
        <end position="163"/>
    </location>
</feature>
<accession>A0A136PPG1</accession>
<dbReference type="RefSeq" id="WP_067368571.1">
    <property type="nucleotide sequence ID" value="NZ_JBIUBN010000006.1"/>
</dbReference>
<keyword evidence="2" id="KW-0808">Transferase</keyword>
<dbReference type="SUPFAM" id="SSF47598">
    <property type="entry name" value="Ribbon-helix-helix"/>
    <property type="match status" value="1"/>
</dbReference>
<comment type="caution">
    <text evidence="2">The sequence shown here is derived from an EMBL/GenBank/DDBJ whole genome shotgun (WGS) entry which is preliminary data.</text>
</comment>
<organism evidence="2 3">
    <name type="scientific">Micromonospora rosaria</name>
    <dbReference type="NCBI Taxonomy" id="47874"/>
    <lineage>
        <taxon>Bacteria</taxon>
        <taxon>Bacillati</taxon>
        <taxon>Actinomycetota</taxon>
        <taxon>Actinomycetes</taxon>
        <taxon>Micromonosporales</taxon>
        <taxon>Micromonosporaceae</taxon>
        <taxon>Micromonospora</taxon>
    </lineage>
</organism>
<dbReference type="InterPro" id="IPR010985">
    <property type="entry name" value="Ribbon_hlx_hlx"/>
</dbReference>
<name>A0A136PPG1_9ACTN</name>
<evidence type="ECO:0000256" key="1">
    <source>
        <dbReference type="SAM" id="MobiDB-lite"/>
    </source>
</evidence>
<feature type="compositionally biased region" description="Pro residues" evidence="1">
    <location>
        <begin position="78"/>
        <end position="92"/>
    </location>
</feature>
<evidence type="ECO:0000313" key="2">
    <source>
        <dbReference type="EMBL" id="KXK60248.1"/>
    </source>
</evidence>
<dbReference type="InterPro" id="IPR008651">
    <property type="entry name" value="Uncharacterised_HicB"/>
</dbReference>
<dbReference type="AlphaFoldDB" id="A0A136PPG1"/>
<proteinExistence type="predicted"/>
<dbReference type="Gene3D" id="1.20.5.780">
    <property type="entry name" value="Single helix bin"/>
    <property type="match status" value="1"/>
</dbReference>
<sequence length="163" mass="17401">MDLTAHLDHLRRELSRAGDLGGPQARALAEQLTGPLESAFRLALLDALTAAAEEITRELAPGAVELRLRATGPDFVVTPPPTEQPAPDPAAGPPEGDEAATARINFRLSEQLKRRIEEAAGREGLSVNAWLVRAAGAAADAHRTGRAHRHTPVGGERYTGWVR</sequence>
<reference evidence="2 3" key="1">
    <citation type="submission" date="2016-01" db="EMBL/GenBank/DDBJ databases">
        <title>Whole genome sequence and analysis of Micromonospora rosaria DSM 803, which can produce antibacterial substance rosamicin.</title>
        <authorList>
            <person name="Yang H."/>
            <person name="He X."/>
            <person name="Zhu D."/>
        </authorList>
    </citation>
    <scope>NUCLEOTIDE SEQUENCE [LARGE SCALE GENOMIC DNA]</scope>
    <source>
        <strain evidence="2 3">DSM 803</strain>
    </source>
</reference>
<dbReference type="EMBL" id="LRQV01000078">
    <property type="protein sequence ID" value="KXK60248.1"/>
    <property type="molecule type" value="Genomic_DNA"/>
</dbReference>
<dbReference type="GO" id="GO:0006355">
    <property type="term" value="P:regulation of DNA-templated transcription"/>
    <property type="evidence" value="ECO:0007669"/>
    <property type="project" value="InterPro"/>
</dbReference>
<dbReference type="Proteomes" id="UP000070620">
    <property type="component" value="Unassembled WGS sequence"/>
</dbReference>
<gene>
    <name evidence="2" type="ORF">AWW66_19825</name>
</gene>
<evidence type="ECO:0000313" key="3">
    <source>
        <dbReference type="Proteomes" id="UP000070620"/>
    </source>
</evidence>
<dbReference type="Pfam" id="PF05534">
    <property type="entry name" value="HicB"/>
    <property type="match status" value="1"/>
</dbReference>
<keyword evidence="2" id="KW-0418">Kinase</keyword>
<feature type="region of interest" description="Disordered" evidence="1">
    <location>
        <begin position="73"/>
        <end position="99"/>
    </location>
</feature>
<dbReference type="GO" id="GO:0016301">
    <property type="term" value="F:kinase activity"/>
    <property type="evidence" value="ECO:0007669"/>
    <property type="project" value="UniProtKB-KW"/>
</dbReference>
<protein>
    <submittedName>
        <fullName evidence="2">Histidine kinase</fullName>
    </submittedName>
</protein>
<keyword evidence="3" id="KW-1185">Reference proteome</keyword>
<dbReference type="OrthoDB" id="5193907at2"/>